<accession>A0ABD3FNH0</accession>
<protein>
    <submittedName>
        <fullName evidence="1">Uncharacterized protein</fullName>
    </submittedName>
</protein>
<dbReference type="EMBL" id="JBIMZQ010000012">
    <property type="protein sequence ID" value="KAL3667947.1"/>
    <property type="molecule type" value="Genomic_DNA"/>
</dbReference>
<dbReference type="Proteomes" id="UP001632037">
    <property type="component" value="Unassembled WGS sequence"/>
</dbReference>
<comment type="caution">
    <text evidence="1">The sequence shown here is derived from an EMBL/GenBank/DDBJ whole genome shotgun (WGS) entry which is preliminary data.</text>
</comment>
<gene>
    <name evidence="1" type="ORF">V7S43_006824</name>
</gene>
<dbReference type="AlphaFoldDB" id="A0ABD3FNH0"/>
<reference evidence="1 2" key="1">
    <citation type="submission" date="2024-09" db="EMBL/GenBank/DDBJ databases">
        <title>Genome sequencing and assembly of Phytophthora oleae, isolate VK10A, causative agent of rot of olive drupes.</title>
        <authorList>
            <person name="Conti Taguali S."/>
            <person name="Riolo M."/>
            <person name="La Spada F."/>
            <person name="Cacciola S.O."/>
            <person name="Dionisio G."/>
        </authorList>
    </citation>
    <scope>NUCLEOTIDE SEQUENCE [LARGE SCALE GENOMIC DNA]</scope>
    <source>
        <strain evidence="1 2">VK10A</strain>
    </source>
</reference>
<name>A0ABD3FNH0_9STRA</name>
<organism evidence="1 2">
    <name type="scientific">Phytophthora oleae</name>
    <dbReference type="NCBI Taxonomy" id="2107226"/>
    <lineage>
        <taxon>Eukaryota</taxon>
        <taxon>Sar</taxon>
        <taxon>Stramenopiles</taxon>
        <taxon>Oomycota</taxon>
        <taxon>Peronosporomycetes</taxon>
        <taxon>Peronosporales</taxon>
        <taxon>Peronosporaceae</taxon>
        <taxon>Phytophthora</taxon>
    </lineage>
</organism>
<evidence type="ECO:0000313" key="1">
    <source>
        <dbReference type="EMBL" id="KAL3667947.1"/>
    </source>
</evidence>
<evidence type="ECO:0000313" key="2">
    <source>
        <dbReference type="Proteomes" id="UP001632037"/>
    </source>
</evidence>
<proteinExistence type="predicted"/>
<keyword evidence="2" id="KW-1185">Reference proteome</keyword>
<sequence>MYMYAAAAAVATRRVDQQLPLHQQGLKMPSARLIVLARITSQLMARRAQSSAASTIKRSEQSMLREHCAASSWAAVISIHLKVRPKHQLEHAAILQAAQLHRVVLATCSTWRHLNNVKPRILSWPKMTWNVFERHSAPPFGSPRQSRWCAVQPPRKGDIVWYVPTRTDIVADISVAARAHPEMKQCCRKAAFQESARRPGRCGPPSRSQRHTHREIAFVTSITTSFTVRVRAPTTRELVDIEALTSR</sequence>